<accession>A0A2N6CTW0</accession>
<evidence type="ECO:0000259" key="5">
    <source>
        <dbReference type="PROSITE" id="PS50850"/>
    </source>
</evidence>
<feature type="transmembrane region" description="Helical" evidence="4">
    <location>
        <begin position="298"/>
        <end position="316"/>
    </location>
</feature>
<dbReference type="InterPro" id="IPR010645">
    <property type="entry name" value="MFS_4"/>
</dbReference>
<evidence type="ECO:0000256" key="4">
    <source>
        <dbReference type="SAM" id="Phobius"/>
    </source>
</evidence>
<feature type="transmembrane region" description="Helical" evidence="4">
    <location>
        <begin position="361"/>
        <end position="379"/>
    </location>
</feature>
<feature type="transmembrane region" description="Helical" evidence="4">
    <location>
        <begin position="7"/>
        <end position="25"/>
    </location>
</feature>
<dbReference type="Gene3D" id="1.20.1250.20">
    <property type="entry name" value="MFS general substrate transporter like domains"/>
    <property type="match status" value="2"/>
</dbReference>
<dbReference type="EMBL" id="PKUN01000023">
    <property type="protein sequence ID" value="PLX60602.1"/>
    <property type="molecule type" value="Genomic_DNA"/>
</dbReference>
<reference evidence="6 7" key="1">
    <citation type="submission" date="2017-11" db="EMBL/GenBank/DDBJ databases">
        <title>Genome-resolved metagenomics identifies genetic mobility, metabolic interactions, and unexpected diversity in perchlorate-reducing communities.</title>
        <authorList>
            <person name="Barnum T.P."/>
            <person name="Figueroa I.A."/>
            <person name="Carlstrom C.I."/>
            <person name="Lucas L.N."/>
            <person name="Engelbrektson A.L."/>
            <person name="Coates J.D."/>
        </authorList>
    </citation>
    <scope>NUCLEOTIDE SEQUENCE [LARGE SCALE GENOMIC DNA]</scope>
    <source>
        <strain evidence="6">BM301</strain>
    </source>
</reference>
<evidence type="ECO:0000256" key="1">
    <source>
        <dbReference type="ARBA" id="ARBA00022692"/>
    </source>
</evidence>
<dbReference type="GO" id="GO:0005886">
    <property type="term" value="C:plasma membrane"/>
    <property type="evidence" value="ECO:0007669"/>
    <property type="project" value="TreeGrafter"/>
</dbReference>
<name>A0A2N6CTW0_9GAMM</name>
<feature type="transmembrane region" description="Helical" evidence="4">
    <location>
        <begin position="106"/>
        <end position="124"/>
    </location>
</feature>
<feature type="transmembrane region" description="Helical" evidence="4">
    <location>
        <begin position="45"/>
        <end position="65"/>
    </location>
</feature>
<feature type="domain" description="Major facilitator superfamily (MFS) profile" evidence="5">
    <location>
        <begin position="9"/>
        <end position="385"/>
    </location>
</feature>
<feature type="transmembrane region" description="Helical" evidence="4">
    <location>
        <begin position="275"/>
        <end position="292"/>
    </location>
</feature>
<comment type="caution">
    <text evidence="6">The sequence shown here is derived from an EMBL/GenBank/DDBJ whole genome shotgun (WGS) entry which is preliminary data.</text>
</comment>
<organism evidence="6 7">
    <name type="scientific">Sedimenticola selenatireducens</name>
    <dbReference type="NCBI Taxonomy" id="191960"/>
    <lineage>
        <taxon>Bacteria</taxon>
        <taxon>Pseudomonadati</taxon>
        <taxon>Pseudomonadota</taxon>
        <taxon>Gammaproteobacteria</taxon>
        <taxon>Chromatiales</taxon>
        <taxon>Sedimenticolaceae</taxon>
        <taxon>Sedimenticola</taxon>
    </lineage>
</organism>
<sequence>MNSQRHNLQILAGGTSSLILTMGIARFTYTPALPRMQDALGLGDAAAGLLAAMNFAGYLSGALLASSLGNLRVKERLFRAGLILAVLCNALLPLTESTPVWSLLRYLSGLSSAAGMVLGTSLVLEHLTRQGVRQLIGVHFGGVGVGIVLTALALGGADSPLDWRMTLWNSALLGLLFILPAWFWVRGGRDAEHPQASQSVAWRELGRPFIYLTGSYFFAGASFAVGTTFIIAVIQANPELAGFDQSAWLLLGLAAAPSCYLWVRWAARLGNLPSLLMAYVIQTLGLLLPLLGSGNATLVGALCFGFTFMGIVAMVLSQAGHLARHNPARLMGLLVTSYGVGQISGPIVAGQLMAQNGNPQLALWLAAGLSAAGTLLAIGTRERRVQLQRECPQPG</sequence>
<dbReference type="Pfam" id="PF06779">
    <property type="entry name" value="MFS_4"/>
    <property type="match status" value="1"/>
</dbReference>
<dbReference type="InterPro" id="IPR020846">
    <property type="entry name" value="MFS_dom"/>
</dbReference>
<dbReference type="PANTHER" id="PTHR23537:SF1">
    <property type="entry name" value="SUGAR TRANSPORTER"/>
    <property type="match status" value="1"/>
</dbReference>
<dbReference type="SUPFAM" id="SSF103473">
    <property type="entry name" value="MFS general substrate transporter"/>
    <property type="match status" value="1"/>
</dbReference>
<dbReference type="AlphaFoldDB" id="A0A2N6CTW0"/>
<dbReference type="PROSITE" id="PS50850">
    <property type="entry name" value="MFS"/>
    <property type="match status" value="1"/>
</dbReference>
<dbReference type="InterPro" id="IPR036259">
    <property type="entry name" value="MFS_trans_sf"/>
</dbReference>
<keyword evidence="3 4" id="KW-0472">Membrane</keyword>
<evidence type="ECO:0000313" key="7">
    <source>
        <dbReference type="Proteomes" id="UP000235015"/>
    </source>
</evidence>
<dbReference type="Proteomes" id="UP000235015">
    <property type="component" value="Unassembled WGS sequence"/>
</dbReference>
<keyword evidence="1 4" id="KW-0812">Transmembrane</keyword>
<protein>
    <submittedName>
        <fullName evidence="6">MFS transporter</fullName>
    </submittedName>
</protein>
<dbReference type="GO" id="GO:0022857">
    <property type="term" value="F:transmembrane transporter activity"/>
    <property type="evidence" value="ECO:0007669"/>
    <property type="project" value="InterPro"/>
</dbReference>
<evidence type="ECO:0000313" key="6">
    <source>
        <dbReference type="EMBL" id="PLX60602.1"/>
    </source>
</evidence>
<evidence type="ECO:0000256" key="2">
    <source>
        <dbReference type="ARBA" id="ARBA00022989"/>
    </source>
</evidence>
<dbReference type="STRING" id="1111735.GCA_000428045_02172"/>
<evidence type="ECO:0000256" key="3">
    <source>
        <dbReference type="ARBA" id="ARBA00023136"/>
    </source>
</evidence>
<feature type="transmembrane region" description="Helical" evidence="4">
    <location>
        <begin position="77"/>
        <end position="94"/>
    </location>
</feature>
<feature type="transmembrane region" description="Helical" evidence="4">
    <location>
        <begin position="328"/>
        <end position="349"/>
    </location>
</feature>
<feature type="transmembrane region" description="Helical" evidence="4">
    <location>
        <begin position="209"/>
        <end position="234"/>
    </location>
</feature>
<dbReference type="RefSeq" id="WP_273440204.1">
    <property type="nucleotide sequence ID" value="NZ_PKUN01000023.1"/>
</dbReference>
<gene>
    <name evidence="6" type="ORF">C0630_14215</name>
</gene>
<proteinExistence type="predicted"/>
<feature type="transmembrane region" description="Helical" evidence="4">
    <location>
        <begin position="136"/>
        <end position="155"/>
    </location>
</feature>
<feature type="transmembrane region" description="Helical" evidence="4">
    <location>
        <begin position="167"/>
        <end position="185"/>
    </location>
</feature>
<dbReference type="PANTHER" id="PTHR23537">
    <property type="match status" value="1"/>
</dbReference>
<keyword evidence="2 4" id="KW-1133">Transmembrane helix</keyword>
<feature type="transmembrane region" description="Helical" evidence="4">
    <location>
        <begin position="246"/>
        <end position="263"/>
    </location>
</feature>